<evidence type="ECO:0000313" key="2">
    <source>
        <dbReference type="EMBL" id="TVU48181.1"/>
    </source>
</evidence>
<keyword evidence="3" id="KW-1185">Reference proteome</keyword>
<reference evidence="2 3" key="1">
    <citation type="journal article" date="2019" name="Sci. Rep.">
        <title>A high-quality genome of Eragrostis curvula grass provides insights into Poaceae evolution and supports new strategies to enhance forage quality.</title>
        <authorList>
            <person name="Carballo J."/>
            <person name="Santos B.A.C.M."/>
            <person name="Zappacosta D."/>
            <person name="Garbus I."/>
            <person name="Selva J.P."/>
            <person name="Gallo C.A."/>
            <person name="Diaz A."/>
            <person name="Albertini E."/>
            <person name="Caccamo M."/>
            <person name="Echenique V."/>
        </authorList>
    </citation>
    <scope>NUCLEOTIDE SEQUENCE [LARGE SCALE GENOMIC DNA]</scope>
    <source>
        <strain evidence="3">cv. Victoria</strain>
        <tissue evidence="2">Leaf</tissue>
    </source>
</reference>
<dbReference type="Gramene" id="TVU48181">
    <property type="protein sequence ID" value="TVU48181"/>
    <property type="gene ID" value="EJB05_07808"/>
</dbReference>
<feature type="non-terminal residue" evidence="2">
    <location>
        <position position="1"/>
    </location>
</feature>
<protein>
    <submittedName>
        <fullName evidence="2">Uncharacterized protein</fullName>
    </submittedName>
</protein>
<name>A0A5J9WJD8_9POAL</name>
<gene>
    <name evidence="2" type="ORF">EJB05_07808</name>
</gene>
<dbReference type="EMBL" id="RWGY01000004">
    <property type="protein sequence ID" value="TVU48181.1"/>
    <property type="molecule type" value="Genomic_DNA"/>
</dbReference>
<evidence type="ECO:0000256" key="1">
    <source>
        <dbReference type="SAM" id="MobiDB-lite"/>
    </source>
</evidence>
<dbReference type="AlphaFoldDB" id="A0A5J9WJD8"/>
<proteinExistence type="predicted"/>
<accession>A0A5J9WJD8</accession>
<evidence type="ECO:0000313" key="3">
    <source>
        <dbReference type="Proteomes" id="UP000324897"/>
    </source>
</evidence>
<organism evidence="2 3">
    <name type="scientific">Eragrostis curvula</name>
    <name type="common">weeping love grass</name>
    <dbReference type="NCBI Taxonomy" id="38414"/>
    <lineage>
        <taxon>Eukaryota</taxon>
        <taxon>Viridiplantae</taxon>
        <taxon>Streptophyta</taxon>
        <taxon>Embryophyta</taxon>
        <taxon>Tracheophyta</taxon>
        <taxon>Spermatophyta</taxon>
        <taxon>Magnoliopsida</taxon>
        <taxon>Liliopsida</taxon>
        <taxon>Poales</taxon>
        <taxon>Poaceae</taxon>
        <taxon>PACMAD clade</taxon>
        <taxon>Chloridoideae</taxon>
        <taxon>Eragrostideae</taxon>
        <taxon>Eragrostidinae</taxon>
        <taxon>Eragrostis</taxon>
    </lineage>
</organism>
<comment type="caution">
    <text evidence="2">The sequence shown here is derived from an EMBL/GenBank/DDBJ whole genome shotgun (WGS) entry which is preliminary data.</text>
</comment>
<feature type="compositionally biased region" description="Acidic residues" evidence="1">
    <location>
        <begin position="64"/>
        <end position="76"/>
    </location>
</feature>
<feature type="region of interest" description="Disordered" evidence="1">
    <location>
        <begin position="18"/>
        <end position="47"/>
    </location>
</feature>
<dbReference type="Proteomes" id="UP000324897">
    <property type="component" value="Chromosome 5"/>
</dbReference>
<feature type="region of interest" description="Disordered" evidence="1">
    <location>
        <begin position="64"/>
        <end position="98"/>
    </location>
</feature>
<sequence length="98" mass="10619">MCGGAILAELIPSPRRVASRPVTAGHLWPASSKKGGSGSGRNKRHGHVDVAEIDDFEAAFEEFDDDFDEAEEEDDEHGYPGSRPFVFKAKNSFSPAGR</sequence>